<keyword evidence="1" id="KW-0540">Nuclease</keyword>
<protein>
    <recommendedName>
        <fullName evidence="1">Exonuclease 1</fullName>
        <ecNumber evidence="1">3.1.-.-</ecNumber>
    </recommendedName>
</protein>
<reference evidence="2 3" key="1">
    <citation type="submission" date="2022-05" db="EMBL/GenBank/DDBJ databases">
        <authorList>
            <consortium name="Genoscope - CEA"/>
            <person name="William W."/>
        </authorList>
    </citation>
    <scope>NUCLEOTIDE SEQUENCE [LARGE SCALE GENOMIC DNA]</scope>
</reference>
<keyword evidence="1" id="KW-0234">DNA repair</keyword>
<dbReference type="SUPFAM" id="SSF47807">
    <property type="entry name" value="5' to 3' exonuclease, C-terminal subdomain"/>
    <property type="match status" value="1"/>
</dbReference>
<comment type="similarity">
    <text evidence="1">Belongs to the XPG/RAD2 endonuclease family. EXO1 subfamily.</text>
</comment>
<name>A0ABN8PJ12_9CNID</name>
<dbReference type="PANTHER" id="PTHR11081:SF8">
    <property type="entry name" value="EXONUCLEASE 1"/>
    <property type="match status" value="1"/>
</dbReference>
<keyword evidence="3" id="KW-1185">Reference proteome</keyword>
<keyword evidence="1" id="KW-0269">Exonuclease</keyword>
<evidence type="ECO:0000256" key="1">
    <source>
        <dbReference type="RuleBase" id="RU910737"/>
    </source>
</evidence>
<keyword evidence="1" id="KW-0539">Nucleus</keyword>
<proteinExistence type="inferred from homology"/>
<organism evidence="2 3">
    <name type="scientific">Porites evermanni</name>
    <dbReference type="NCBI Taxonomy" id="104178"/>
    <lineage>
        <taxon>Eukaryota</taxon>
        <taxon>Metazoa</taxon>
        <taxon>Cnidaria</taxon>
        <taxon>Anthozoa</taxon>
        <taxon>Hexacorallia</taxon>
        <taxon>Scleractinia</taxon>
        <taxon>Fungiina</taxon>
        <taxon>Poritidae</taxon>
        <taxon>Porites</taxon>
    </lineage>
</organism>
<keyword evidence="1" id="KW-0227">DNA damage</keyword>
<sequence>MIFIQVLFKLKLAGVADLAALAYILHALNLDSSQFLYMCIVAGCDFLPNIKGIGIHQASQAMTRRDFFHELGSHRYAPSNYCKGFKQACAVFKHQVIYDLQSKRVRSLTAWESKEDEAQFSMASGEFSQSDCVADFVVGNIDMVTMEKKSTFPTHQVKTYAYPPSGVSGSEHEPQLDSEVRSWDIPDPMDTLCICSKKNIFENGLLKWKIPCFRVMEVEFKCAWVIINGPGKKILLSKGRS</sequence>
<keyword evidence="1" id="KW-0267">Excision nuclease</keyword>
<dbReference type="PANTHER" id="PTHR11081">
    <property type="entry name" value="FLAP ENDONUCLEASE FAMILY MEMBER"/>
    <property type="match status" value="1"/>
</dbReference>
<dbReference type="EC" id="3.1.-.-" evidence="1"/>
<dbReference type="Gene3D" id="1.10.150.20">
    <property type="entry name" value="5' to 3' exonuclease, C-terminal subdomain"/>
    <property type="match status" value="1"/>
</dbReference>
<evidence type="ECO:0000313" key="3">
    <source>
        <dbReference type="Proteomes" id="UP001159427"/>
    </source>
</evidence>
<keyword evidence="1" id="KW-0378">Hydrolase</keyword>
<keyword evidence="1" id="KW-0479">Metal-binding</keyword>
<comment type="caution">
    <text evidence="2">The sequence shown here is derived from an EMBL/GenBank/DDBJ whole genome shotgun (WGS) entry which is preliminary data.</text>
</comment>
<keyword evidence="1" id="KW-0460">Magnesium</keyword>
<comment type="function">
    <text evidence="1">5'-&gt;3' double-stranded DNA exonuclease which may also possess a cryptic 3'-&gt;5' double-stranded DNA exonuclease activity. Functions in DNA mismatch repair.</text>
</comment>
<gene>
    <name evidence="2" type="ORF">PEVE_00042582</name>
</gene>
<keyword evidence="1" id="KW-0228">DNA excision</keyword>
<dbReference type="EMBL" id="CALNXI010000840">
    <property type="protein sequence ID" value="CAH3142619.1"/>
    <property type="molecule type" value="Genomic_DNA"/>
</dbReference>
<feature type="non-terminal residue" evidence="2">
    <location>
        <position position="241"/>
    </location>
</feature>
<comment type="subcellular location">
    <subcellularLocation>
        <location evidence="1">Nucleus</location>
    </subcellularLocation>
</comment>
<accession>A0ABN8PJ12</accession>
<comment type="cofactor">
    <cofactor evidence="1">
        <name>Mg(2+)</name>
        <dbReference type="ChEBI" id="CHEBI:18420"/>
    </cofactor>
    <text evidence="1">Binds 2 magnesium ions per subunit. They probably participate in the reaction catalyzed by the enzyme. May bind an additional third magnesium ion after substrate binding.</text>
</comment>
<keyword evidence="1" id="KW-0238">DNA-binding</keyword>
<dbReference type="Proteomes" id="UP001159427">
    <property type="component" value="Unassembled WGS sequence"/>
</dbReference>
<dbReference type="InterPro" id="IPR036279">
    <property type="entry name" value="5-3_exonuclease_C_sf"/>
</dbReference>
<dbReference type="InterPro" id="IPR006084">
    <property type="entry name" value="XPG/Rad2"/>
</dbReference>
<evidence type="ECO:0000313" key="2">
    <source>
        <dbReference type="EMBL" id="CAH3142619.1"/>
    </source>
</evidence>